<dbReference type="EMBL" id="ADTU01017907">
    <property type="status" value="NOT_ANNOTATED_CDS"/>
    <property type="molecule type" value="Genomic_DNA"/>
</dbReference>
<evidence type="ECO:0000313" key="2">
    <source>
        <dbReference type="Proteomes" id="UP000005205"/>
    </source>
</evidence>
<organism evidence="1 2">
    <name type="scientific">Atta cephalotes</name>
    <name type="common">Leafcutter ant</name>
    <dbReference type="NCBI Taxonomy" id="12957"/>
    <lineage>
        <taxon>Eukaryota</taxon>
        <taxon>Metazoa</taxon>
        <taxon>Ecdysozoa</taxon>
        <taxon>Arthropoda</taxon>
        <taxon>Hexapoda</taxon>
        <taxon>Insecta</taxon>
        <taxon>Pterygota</taxon>
        <taxon>Neoptera</taxon>
        <taxon>Endopterygota</taxon>
        <taxon>Hymenoptera</taxon>
        <taxon>Apocrita</taxon>
        <taxon>Aculeata</taxon>
        <taxon>Formicoidea</taxon>
        <taxon>Formicidae</taxon>
        <taxon>Myrmicinae</taxon>
        <taxon>Atta</taxon>
    </lineage>
</organism>
<dbReference type="AlphaFoldDB" id="A0A158NJI6"/>
<evidence type="ECO:0008006" key="3">
    <source>
        <dbReference type="Google" id="ProtNLM"/>
    </source>
</evidence>
<dbReference type="Proteomes" id="UP000005205">
    <property type="component" value="Unassembled WGS sequence"/>
</dbReference>
<keyword evidence="2" id="KW-1185">Reference proteome</keyword>
<reference evidence="1" key="2">
    <citation type="submission" date="2016-04" db="UniProtKB">
        <authorList>
            <consortium name="EnsemblMetazoa"/>
        </authorList>
    </citation>
    <scope>IDENTIFICATION</scope>
</reference>
<reference evidence="2" key="1">
    <citation type="journal article" date="2011" name="PLoS Genet.">
        <title>The genome sequence of the leaf-cutter ant Atta cephalotes reveals insights into its obligate symbiotic lifestyle.</title>
        <authorList>
            <person name="Suen G."/>
            <person name="Teiling C."/>
            <person name="Li L."/>
            <person name="Holt C."/>
            <person name="Abouheif E."/>
            <person name="Bornberg-Bauer E."/>
            <person name="Bouffard P."/>
            <person name="Caldera E.J."/>
            <person name="Cash E."/>
            <person name="Cavanaugh A."/>
            <person name="Denas O."/>
            <person name="Elhaik E."/>
            <person name="Fave M.J."/>
            <person name="Gadau J."/>
            <person name="Gibson J.D."/>
            <person name="Graur D."/>
            <person name="Grubbs K.J."/>
            <person name="Hagen D.E."/>
            <person name="Harkins T.T."/>
            <person name="Helmkampf M."/>
            <person name="Hu H."/>
            <person name="Johnson B.R."/>
            <person name="Kim J."/>
            <person name="Marsh S.E."/>
            <person name="Moeller J.A."/>
            <person name="Munoz-Torres M.C."/>
            <person name="Murphy M.C."/>
            <person name="Naughton M.C."/>
            <person name="Nigam S."/>
            <person name="Overson R."/>
            <person name="Rajakumar R."/>
            <person name="Reese J.T."/>
            <person name="Scott J.J."/>
            <person name="Smith C.R."/>
            <person name="Tao S."/>
            <person name="Tsutsui N.D."/>
            <person name="Viljakainen L."/>
            <person name="Wissler L."/>
            <person name="Yandell M.D."/>
            <person name="Zimmer F."/>
            <person name="Taylor J."/>
            <person name="Slater S.C."/>
            <person name="Clifton S.W."/>
            <person name="Warren W.C."/>
            <person name="Elsik C.G."/>
            <person name="Smith C.D."/>
            <person name="Weinstock G.M."/>
            <person name="Gerardo N.M."/>
            <person name="Currie C.R."/>
        </authorList>
    </citation>
    <scope>NUCLEOTIDE SEQUENCE [LARGE SCALE GENOMIC DNA]</scope>
</reference>
<dbReference type="KEGG" id="acep:105620827"/>
<dbReference type="EMBL" id="ADTU01017906">
    <property type="status" value="NOT_ANNOTATED_CDS"/>
    <property type="molecule type" value="Genomic_DNA"/>
</dbReference>
<proteinExistence type="predicted"/>
<accession>A0A158NJI6</accession>
<dbReference type="OrthoDB" id="2668416at2759"/>
<sequence length="95" mass="10993">YIGICGSIHDARIKRLSDIKTLMEHDIDNGHLNCIRHNNNKLSKIRVIIERAFGMLKGRFRKFIIYLSYVQSDDNLFSKIEQSSDLVDNTISLDP</sequence>
<protein>
    <recommendedName>
        <fullName evidence="3">DDE Tnp4 domain-containing protein</fullName>
    </recommendedName>
</protein>
<dbReference type="InParanoid" id="A0A158NJI6"/>
<name>A0A158NJI6_ATTCE</name>
<gene>
    <name evidence="1" type="primary">105620827</name>
</gene>
<dbReference type="EnsemblMetazoa" id="XM_012202304.1">
    <property type="protein sequence ID" value="XP_012057694.1"/>
    <property type="gene ID" value="LOC105620827"/>
</dbReference>
<evidence type="ECO:0000313" key="1">
    <source>
        <dbReference type="EnsemblMetazoa" id="XP_012057694.1"/>
    </source>
</evidence>